<feature type="non-terminal residue" evidence="2">
    <location>
        <position position="1"/>
    </location>
</feature>
<dbReference type="AlphaFoldDB" id="A0A9N9GT39"/>
<comment type="caution">
    <text evidence="2">The sequence shown here is derived from an EMBL/GenBank/DDBJ whole genome shotgun (WGS) entry which is preliminary data.</text>
</comment>
<keyword evidence="3" id="KW-1185">Reference proteome</keyword>
<protein>
    <submittedName>
        <fullName evidence="2">11945_t:CDS:1</fullName>
    </submittedName>
</protein>
<evidence type="ECO:0000313" key="3">
    <source>
        <dbReference type="Proteomes" id="UP000789375"/>
    </source>
</evidence>
<gene>
    <name evidence="2" type="ORF">FMOSSE_LOCUS10535</name>
</gene>
<feature type="coiled-coil region" evidence="1">
    <location>
        <begin position="22"/>
        <end position="56"/>
    </location>
</feature>
<keyword evidence="1" id="KW-0175">Coiled coil</keyword>
<dbReference type="Proteomes" id="UP000789375">
    <property type="component" value="Unassembled WGS sequence"/>
</dbReference>
<accession>A0A9N9GT39</accession>
<proteinExistence type="predicted"/>
<reference evidence="2" key="1">
    <citation type="submission" date="2021-06" db="EMBL/GenBank/DDBJ databases">
        <authorList>
            <person name="Kallberg Y."/>
            <person name="Tangrot J."/>
            <person name="Rosling A."/>
        </authorList>
    </citation>
    <scope>NUCLEOTIDE SEQUENCE</scope>
    <source>
        <strain evidence="2">87-6 pot B 2015</strain>
    </source>
</reference>
<name>A0A9N9GT39_FUNMO</name>
<dbReference type="EMBL" id="CAJVPP010003541">
    <property type="protein sequence ID" value="CAG8631987.1"/>
    <property type="molecule type" value="Genomic_DNA"/>
</dbReference>
<evidence type="ECO:0000256" key="1">
    <source>
        <dbReference type="SAM" id="Coils"/>
    </source>
</evidence>
<evidence type="ECO:0000313" key="2">
    <source>
        <dbReference type="EMBL" id="CAG8631987.1"/>
    </source>
</evidence>
<sequence length="127" mass="15371">NYIVTYDNKNKAVVWWTLDKEIEKIEVEKKTLYEKIEEFEHEKKILDKSIEKLVEKKNKDFIFNIMIYKQNKESFKISINKIDNILKLCVSDQMKIAYISSYPRHINIIDMSDLSKETKLRLDFKMD</sequence>
<organism evidence="2 3">
    <name type="scientific">Funneliformis mosseae</name>
    <name type="common">Endomycorrhizal fungus</name>
    <name type="synonym">Glomus mosseae</name>
    <dbReference type="NCBI Taxonomy" id="27381"/>
    <lineage>
        <taxon>Eukaryota</taxon>
        <taxon>Fungi</taxon>
        <taxon>Fungi incertae sedis</taxon>
        <taxon>Mucoromycota</taxon>
        <taxon>Glomeromycotina</taxon>
        <taxon>Glomeromycetes</taxon>
        <taxon>Glomerales</taxon>
        <taxon>Glomeraceae</taxon>
        <taxon>Funneliformis</taxon>
    </lineage>
</organism>